<reference evidence="2" key="1">
    <citation type="submission" date="2015-10" db="EMBL/GenBank/DDBJ databases">
        <authorList>
            <person name="Martinez-Garcia P.J."/>
            <person name="Crepeau M.W."/>
            <person name="Puiu D."/>
            <person name="Gonzalez-Ibeas D."/>
            <person name="Whalen J."/>
            <person name="Stevens K."/>
            <person name="Paul R."/>
            <person name="Butterfield T."/>
            <person name="Britton M."/>
            <person name="Reagan R."/>
            <person name="Chakraborty S."/>
            <person name="Walawage S.L."/>
            <person name="Vasquez-Gross H.A."/>
            <person name="Cardeno C."/>
            <person name="Famula R."/>
            <person name="Pratt K."/>
            <person name="Kuruganti S."/>
            <person name="Aradhya M.K."/>
            <person name="Leslie C.A."/>
            <person name="Dandekar A.M."/>
            <person name="Salzberg S.L."/>
            <person name="Wegrzyn J.L."/>
            <person name="Langley C.H."/>
            <person name="Neale D.B."/>
        </authorList>
    </citation>
    <scope>NUCLEOTIDE SEQUENCE</scope>
    <source>
        <tissue evidence="2">Leaves</tissue>
    </source>
</reference>
<dbReference type="Proteomes" id="UP000619265">
    <property type="component" value="Unassembled WGS sequence"/>
</dbReference>
<evidence type="ECO:0000313" key="2">
    <source>
        <dbReference type="EMBL" id="KAF5467532.1"/>
    </source>
</evidence>
<comment type="caution">
    <text evidence="2">The sequence shown here is derived from an EMBL/GenBank/DDBJ whole genome shotgun (WGS) entry which is preliminary data.</text>
</comment>
<dbReference type="EMBL" id="LIHL02000007">
    <property type="protein sequence ID" value="KAF5467532.1"/>
    <property type="molecule type" value="Genomic_DNA"/>
</dbReference>
<feature type="region of interest" description="Disordered" evidence="1">
    <location>
        <begin position="1"/>
        <end position="24"/>
    </location>
</feature>
<name>A0A833XJX9_JUGRE</name>
<protein>
    <submittedName>
        <fullName evidence="2">Uncharacterized protein</fullName>
    </submittedName>
</protein>
<sequence length="115" mass="12386">MGERRDSVATRGNIRGRAWGGGGGEGERIKYEGMGDSGAGEGGRVWTRVLFVEDEQGEGIGIDVLHTFLFGEGEGVQGNDGVTAQELLVGATCVLVYQLMNFHGCRSRTLYIYIN</sequence>
<evidence type="ECO:0000256" key="1">
    <source>
        <dbReference type="SAM" id="MobiDB-lite"/>
    </source>
</evidence>
<accession>A0A833XJX9</accession>
<reference evidence="2" key="2">
    <citation type="submission" date="2020-03" db="EMBL/GenBank/DDBJ databases">
        <title>Walnut 2.0.</title>
        <authorList>
            <person name="Marrano A."/>
            <person name="Britton M."/>
            <person name="Zimin A.V."/>
            <person name="Zaini P.A."/>
            <person name="Workman R."/>
            <person name="Puiu D."/>
            <person name="Bianco L."/>
            <person name="Allen B.J."/>
            <person name="Troggio M."/>
            <person name="Leslie C.A."/>
            <person name="Timp W."/>
            <person name="Dendekar A."/>
            <person name="Salzberg S.L."/>
            <person name="Neale D.B."/>
        </authorList>
    </citation>
    <scope>NUCLEOTIDE SEQUENCE</scope>
    <source>
        <tissue evidence="2">Leaves</tissue>
    </source>
</reference>
<dbReference type="AlphaFoldDB" id="A0A833XJX9"/>
<organism evidence="2 3">
    <name type="scientific">Juglans regia</name>
    <name type="common">English walnut</name>
    <dbReference type="NCBI Taxonomy" id="51240"/>
    <lineage>
        <taxon>Eukaryota</taxon>
        <taxon>Viridiplantae</taxon>
        <taxon>Streptophyta</taxon>
        <taxon>Embryophyta</taxon>
        <taxon>Tracheophyta</taxon>
        <taxon>Spermatophyta</taxon>
        <taxon>Magnoliopsida</taxon>
        <taxon>eudicotyledons</taxon>
        <taxon>Gunneridae</taxon>
        <taxon>Pentapetalae</taxon>
        <taxon>rosids</taxon>
        <taxon>fabids</taxon>
        <taxon>Fagales</taxon>
        <taxon>Juglandaceae</taxon>
        <taxon>Juglans</taxon>
    </lineage>
</organism>
<evidence type="ECO:0000313" key="3">
    <source>
        <dbReference type="Proteomes" id="UP000619265"/>
    </source>
</evidence>
<proteinExistence type="predicted"/>
<gene>
    <name evidence="2" type="ORF">F2P56_017350</name>
</gene>
<dbReference type="Gramene" id="Jr07_38890_p2">
    <property type="protein sequence ID" value="cds.Jr07_38890_p2"/>
    <property type="gene ID" value="Jr07_38890"/>
</dbReference>